<dbReference type="InterPro" id="IPR000700">
    <property type="entry name" value="PAS-assoc_C"/>
</dbReference>
<feature type="domain" description="PAC" evidence="18">
    <location>
        <begin position="797"/>
        <end position="849"/>
    </location>
</feature>
<evidence type="ECO:0000256" key="8">
    <source>
        <dbReference type="ARBA" id="ARBA00022692"/>
    </source>
</evidence>
<keyword evidence="14" id="KW-0472">Membrane</keyword>
<evidence type="ECO:0000256" key="6">
    <source>
        <dbReference type="ARBA" id="ARBA00022553"/>
    </source>
</evidence>
<dbReference type="Pfam" id="PF13426">
    <property type="entry name" value="PAS_9"/>
    <property type="match status" value="1"/>
</dbReference>
<dbReference type="Gene3D" id="3.30.450.40">
    <property type="match status" value="1"/>
</dbReference>
<keyword evidence="6" id="KW-0597">Phosphoprotein</keyword>
<dbReference type="PANTHER" id="PTHR43304">
    <property type="entry name" value="PHYTOCHROME-LIKE PROTEIN CPH1"/>
    <property type="match status" value="1"/>
</dbReference>
<protein>
    <recommendedName>
        <fullName evidence="3">histidine kinase</fullName>
        <ecNumber evidence="3">2.7.13.3</ecNumber>
    </recommendedName>
</protein>
<dbReference type="Gene3D" id="3.30.450.20">
    <property type="entry name" value="PAS domain"/>
    <property type="match status" value="9"/>
</dbReference>
<dbReference type="CDD" id="cd00130">
    <property type="entry name" value="PAS"/>
    <property type="match status" value="7"/>
</dbReference>
<dbReference type="InterPro" id="IPR003018">
    <property type="entry name" value="GAF"/>
</dbReference>
<dbReference type="SMART" id="SM00387">
    <property type="entry name" value="HATPase_c"/>
    <property type="match status" value="1"/>
</dbReference>
<dbReference type="InterPro" id="IPR001610">
    <property type="entry name" value="PAC"/>
</dbReference>
<dbReference type="Gene3D" id="3.30.565.10">
    <property type="entry name" value="Histidine kinase-like ATPase, C-terminal domain"/>
    <property type="match status" value="1"/>
</dbReference>
<dbReference type="InterPro" id="IPR013656">
    <property type="entry name" value="PAS_4"/>
</dbReference>
<reference evidence="19" key="1">
    <citation type="submission" date="2009-01" db="EMBL/GenBank/DDBJ databases">
        <title>Complete sequence of chromosome Cyanothece sp. PCC 7425.</title>
        <authorList>
            <consortium name="US DOE Joint Genome Institute"/>
            <person name="Lucas S."/>
            <person name="Copeland A."/>
            <person name="Lapidus A."/>
            <person name="Glavina del Rio T."/>
            <person name="Dalin E."/>
            <person name="Tice H."/>
            <person name="Bruce D."/>
            <person name="Goodwin L."/>
            <person name="Pitluck S."/>
            <person name="Sims D."/>
            <person name="Meineke L."/>
            <person name="Brettin T."/>
            <person name="Detter J.C."/>
            <person name="Han C."/>
            <person name="Larimer F."/>
            <person name="Land M."/>
            <person name="Hauser L."/>
            <person name="Kyrpides N."/>
            <person name="Ovchinnikova G."/>
            <person name="Liberton M."/>
            <person name="Stoeckel J."/>
            <person name="Banerjee A."/>
            <person name="Singh A."/>
            <person name="Page L."/>
            <person name="Sato H."/>
            <person name="Zhao L."/>
            <person name="Sherman L."/>
            <person name="Pakrasi H."/>
            <person name="Richardson P."/>
        </authorList>
    </citation>
    <scope>NUCLEOTIDE SEQUENCE</scope>
    <source>
        <strain evidence="19">PCC 7425</strain>
    </source>
</reference>
<dbReference type="PROSITE" id="PS50112">
    <property type="entry name" value="PAS"/>
    <property type="match status" value="6"/>
</dbReference>
<evidence type="ECO:0000259" key="18">
    <source>
        <dbReference type="PROSITE" id="PS50113"/>
    </source>
</evidence>
<dbReference type="STRING" id="395961.Cyan7425_3017"/>
<dbReference type="OrthoDB" id="475707at2"/>
<dbReference type="eggNOG" id="COG2205">
    <property type="taxonomic scope" value="Bacteria"/>
</dbReference>
<dbReference type="KEGG" id="cyn:Cyan7425_3017"/>
<evidence type="ECO:0000259" key="16">
    <source>
        <dbReference type="PROSITE" id="PS50109"/>
    </source>
</evidence>
<feature type="domain" description="PAC" evidence="18">
    <location>
        <begin position="664"/>
        <end position="716"/>
    </location>
</feature>
<evidence type="ECO:0000256" key="9">
    <source>
        <dbReference type="ARBA" id="ARBA00022737"/>
    </source>
</evidence>
<dbReference type="InterPro" id="IPR003661">
    <property type="entry name" value="HisK_dim/P_dom"/>
</dbReference>
<feature type="coiled-coil region" evidence="15">
    <location>
        <begin position="128"/>
        <end position="180"/>
    </location>
</feature>
<dbReference type="CDD" id="cd00082">
    <property type="entry name" value="HisKA"/>
    <property type="match status" value="1"/>
</dbReference>
<dbReference type="Pfam" id="PF01590">
    <property type="entry name" value="GAF"/>
    <property type="match status" value="1"/>
</dbReference>
<dbReference type="PROSITE" id="PS50113">
    <property type="entry name" value="PAC"/>
    <property type="match status" value="8"/>
</dbReference>
<evidence type="ECO:0000256" key="10">
    <source>
        <dbReference type="ARBA" id="ARBA00022741"/>
    </source>
</evidence>
<gene>
    <name evidence="19" type="ordered locus">Cyan7425_3017</name>
</gene>
<comment type="subcellular location">
    <subcellularLocation>
        <location evidence="2">Cell inner membrane</location>
        <topology evidence="2">Multi-pass membrane protein</topology>
    </subcellularLocation>
</comment>
<feature type="domain" description="PAS" evidence="17">
    <location>
        <begin position="994"/>
        <end position="1066"/>
    </location>
</feature>
<evidence type="ECO:0000256" key="3">
    <source>
        <dbReference type="ARBA" id="ARBA00012438"/>
    </source>
</evidence>
<dbReference type="HOGENOM" id="CLU_248708_0_0_3"/>
<evidence type="ECO:0000256" key="4">
    <source>
        <dbReference type="ARBA" id="ARBA00022475"/>
    </source>
</evidence>
<dbReference type="Gene3D" id="1.10.287.130">
    <property type="match status" value="1"/>
</dbReference>
<feature type="domain" description="PAC" evidence="18">
    <location>
        <begin position="245"/>
        <end position="295"/>
    </location>
</feature>
<keyword evidence="12" id="KW-1133">Transmembrane helix</keyword>
<evidence type="ECO:0000256" key="14">
    <source>
        <dbReference type="ARBA" id="ARBA00023136"/>
    </source>
</evidence>
<name>B8HLZ2_CYAP4</name>
<dbReference type="InterPro" id="IPR013655">
    <property type="entry name" value="PAS_fold_3"/>
</dbReference>
<dbReference type="GO" id="GO:0000155">
    <property type="term" value="F:phosphorelay sensor kinase activity"/>
    <property type="evidence" value="ECO:0007669"/>
    <property type="project" value="InterPro"/>
</dbReference>
<dbReference type="SUPFAM" id="SSF55781">
    <property type="entry name" value="GAF domain-like"/>
    <property type="match status" value="1"/>
</dbReference>
<dbReference type="eggNOG" id="COG2203">
    <property type="taxonomic scope" value="Bacteria"/>
</dbReference>
<evidence type="ECO:0000256" key="7">
    <source>
        <dbReference type="ARBA" id="ARBA00022679"/>
    </source>
</evidence>
<evidence type="ECO:0000256" key="11">
    <source>
        <dbReference type="ARBA" id="ARBA00022777"/>
    </source>
</evidence>
<feature type="domain" description="PAC" evidence="18">
    <location>
        <begin position="1069"/>
        <end position="1121"/>
    </location>
</feature>
<feature type="domain" description="PAC" evidence="18">
    <location>
        <begin position="86"/>
        <end position="137"/>
    </location>
</feature>
<evidence type="ECO:0000256" key="5">
    <source>
        <dbReference type="ARBA" id="ARBA00022519"/>
    </source>
</evidence>
<keyword evidence="13" id="KW-0902">Two-component regulatory system</keyword>
<feature type="domain" description="PAC" evidence="18">
    <location>
        <begin position="1190"/>
        <end position="1242"/>
    </location>
</feature>
<dbReference type="NCBIfam" id="TIGR00229">
    <property type="entry name" value="sensory_box"/>
    <property type="match status" value="7"/>
</dbReference>
<feature type="domain" description="PAC" evidence="18">
    <location>
        <begin position="941"/>
        <end position="993"/>
    </location>
</feature>
<sequence length="1669" mass="191133">MASPENPLLSKQLDLLDQILAASTDQIYIYDRAGRHLYASPAGLAALGLEAQEVLGRSWRELNFPAEVMERHDRQRESVFQTGIPVKGETRFPTLQGIRYYEYVISPVLGAAGEIEAVINTGRDITERQQAENALRQLTEELEARVLARTEELTALNESLQVEIAERQKAEQALQESQMRFHALVDAMFEGIVVQENGKIIEANPGFANMFGYSLDEVIGKSAVDFLTPESLETVMGHIQNEYELPYEMTGIKKDGTLINLEVVGKQSLYQGRRVRVSAARDITERKRAEIALREKEQQLQQLSDSMPQFVWISNAQGETEYVNRQWLEYSGLTLEQSCDLQKVAEFHHPEEVQSVLEQWAIARATQQPFEMEARLKRASDGAYRWFLIRSVPALDQQGQVVRWYGTSTDIHDRKVAQLNEQFLSDLDRRLRQLTDSQAMEWEVVSSLGEYLQVDRCLWHTVDLEAGMTTVGQDWYRQLDLKSTTGVYRLSEYILPEMIRHYRTGQPLVIEDVTTHVYTESVAHNFAQHKIRAILGIPWIESGHWVAALAVNSCTTRTWRSDEVRLLQEIVARLWSLIEQKRAVKVLQEQEERTRLATEAADLGMWFWNLTQNELVWTDRCKALFGLPADGQISYEVFLQTLHPDDRDFTHAAVNQALEQRTEYNIEYRIVWPDGSIHWISAKGRGFYDADGQPIRMMGTAQDISDRKQAEAERKLAEIVLQEREALLHLFAQYAPAGIAMFDREMRYVMTSQRWADDYYYGSLESLVGRSHYELFPEMPERWRQIHQRCLAGAIEQCDEDLFVRADGKQQWIRWEVRPWYSATDEIGGIIIFAEDITQRKQAEAAVLQLNLELQQKVTELQTLLDVIPIGIGIAEDPAGQHIRINPAFAEVLGIPPTVNASLSAPEEERPTNFKVYQNGRELAPEELPLQYTATHGVEIRDLEVEVVWQDGTTVTLLEYAAPLFDQSGQTRGSVGAFLNITERKRAEQNLRDNEQQLKLALQAAKAGAWSWELATNCLYWSDEYYRVFGLEPGSIEPSYENGFSRLHPDDREWVERETTEAIAQGKNTNLEYRILLPDGTFRWVVGIGQMFFDEWQQPVRMAGIVVDITERKQVEAELRKKEELYRALAHNFPNGAVHIFDHDLRYLLSDGTEMRKVGLSQEQLEGHLLWEVVPSETSTVLEPLYQAALSGETTISELAFAGQIYQIYTLPLRDQQGEIFAGLSMSQNVTLLKQAEQTLRTARDELEQQVQERTRELQEANALLQQREREFRTLVENTPDVITRHDRQYRCLYINPASTQSLGMPPEFFIGKKPSELGYPDDLVHFWENSLENVFATGQMQIDEFNVTNGDEIQSYQVCVVPELELVPEQENDRTIISVMTIGRDVTRLKQAEEAAQKLAEELKRSNQELEQFAYVASHDLQEPLRAITSFTQLLAKRYRGQLDAKAETYIEFIVDGATRMQQLIKDLLTYSRAGRYELKLQPVDCQTLLDQVKKDLQVVITETQATLTADPLPTIIADPTQFKNLLQNLISNSLKYRSEISPKIHVSARKVFLRSENEFIAAPSSLSLPGTHEEWLFSVQDNGIGIEPQYAERIFGIFQRLHTSDEYSGTGLGLAICRKIIERHHGRIWVESQLGQGATFFFTIPISMRSQDDIPRQITQDSPGGRF</sequence>
<dbReference type="GO" id="GO:0000166">
    <property type="term" value="F:nucleotide binding"/>
    <property type="evidence" value="ECO:0007669"/>
    <property type="project" value="UniProtKB-KW"/>
</dbReference>
<keyword evidence="8" id="KW-0812">Transmembrane</keyword>
<keyword evidence="4" id="KW-1003">Cell membrane</keyword>
<feature type="domain" description="PAS" evidence="17">
    <location>
        <begin position="590"/>
        <end position="661"/>
    </location>
</feature>
<comment type="catalytic activity">
    <reaction evidence="1">
        <text>ATP + protein L-histidine = ADP + protein N-phospho-L-histidine.</text>
        <dbReference type="EC" id="2.7.13.3"/>
    </reaction>
</comment>
<dbReference type="EMBL" id="CP001344">
    <property type="protein sequence ID" value="ACL45352.1"/>
    <property type="molecule type" value="Genomic_DNA"/>
</dbReference>
<feature type="coiled-coil region" evidence="15">
    <location>
        <begin position="1230"/>
        <end position="1278"/>
    </location>
</feature>
<keyword evidence="9" id="KW-0677">Repeat</keyword>
<dbReference type="InterPro" id="IPR005467">
    <property type="entry name" value="His_kinase_dom"/>
</dbReference>
<dbReference type="PANTHER" id="PTHR43304:SF1">
    <property type="entry name" value="PAC DOMAIN-CONTAINING PROTEIN"/>
    <property type="match status" value="1"/>
</dbReference>
<dbReference type="eggNOG" id="COG4251">
    <property type="taxonomic scope" value="Bacteria"/>
</dbReference>
<dbReference type="SMART" id="SM00388">
    <property type="entry name" value="HisKA"/>
    <property type="match status" value="1"/>
</dbReference>
<dbReference type="InterPro" id="IPR003594">
    <property type="entry name" value="HATPase_dom"/>
</dbReference>
<evidence type="ECO:0000256" key="15">
    <source>
        <dbReference type="SAM" id="Coils"/>
    </source>
</evidence>
<keyword evidence="5" id="KW-0997">Cell inner membrane</keyword>
<evidence type="ECO:0000256" key="1">
    <source>
        <dbReference type="ARBA" id="ARBA00000085"/>
    </source>
</evidence>
<evidence type="ECO:0000259" key="17">
    <source>
        <dbReference type="PROSITE" id="PS50112"/>
    </source>
</evidence>
<dbReference type="Pfam" id="PF02518">
    <property type="entry name" value="HATPase_c"/>
    <property type="match status" value="1"/>
</dbReference>
<dbReference type="InterPro" id="IPR036890">
    <property type="entry name" value="HATPase_C_sf"/>
</dbReference>
<dbReference type="InterPro" id="IPR035965">
    <property type="entry name" value="PAS-like_dom_sf"/>
</dbReference>
<dbReference type="InterPro" id="IPR000014">
    <property type="entry name" value="PAS"/>
</dbReference>
<keyword evidence="11 19" id="KW-0418">Kinase</keyword>
<organism evidence="19">
    <name type="scientific">Cyanothece sp. (strain PCC 7425 / ATCC 29141)</name>
    <dbReference type="NCBI Taxonomy" id="395961"/>
    <lineage>
        <taxon>Bacteria</taxon>
        <taxon>Bacillati</taxon>
        <taxon>Cyanobacteriota</taxon>
        <taxon>Cyanophyceae</taxon>
        <taxon>Gomontiellales</taxon>
        <taxon>Cyanothecaceae</taxon>
        <taxon>Cyanothece</taxon>
    </lineage>
</organism>
<dbReference type="SMART" id="SM00086">
    <property type="entry name" value="PAC"/>
    <property type="match status" value="7"/>
</dbReference>
<dbReference type="Pfam" id="PF08447">
    <property type="entry name" value="PAS_3"/>
    <property type="match status" value="3"/>
</dbReference>
<dbReference type="SMART" id="SM00065">
    <property type="entry name" value="GAF"/>
    <property type="match status" value="1"/>
</dbReference>
<feature type="domain" description="PAC" evidence="18">
    <location>
        <begin position="370"/>
        <end position="423"/>
    </location>
</feature>
<feature type="domain" description="PAS" evidence="17">
    <location>
        <begin position="296"/>
        <end position="369"/>
    </location>
</feature>
<evidence type="ECO:0000256" key="12">
    <source>
        <dbReference type="ARBA" id="ARBA00022989"/>
    </source>
</evidence>
<dbReference type="PROSITE" id="PS50109">
    <property type="entry name" value="HIS_KIN"/>
    <property type="match status" value="1"/>
</dbReference>
<accession>B8HLZ2</accession>
<dbReference type="PRINTS" id="PR00344">
    <property type="entry name" value="BCTRLSENSOR"/>
</dbReference>
<dbReference type="GO" id="GO:0005886">
    <property type="term" value="C:plasma membrane"/>
    <property type="evidence" value="ECO:0007669"/>
    <property type="project" value="UniProtKB-SubCell"/>
</dbReference>
<dbReference type="FunFam" id="3.30.450.20:FF:000099">
    <property type="entry name" value="Sensory box sensor histidine kinase"/>
    <property type="match status" value="1"/>
</dbReference>
<keyword evidence="15" id="KW-0175">Coiled coil</keyword>
<feature type="domain" description="PAS" evidence="17">
    <location>
        <begin position="12"/>
        <end position="58"/>
    </location>
</feature>
<dbReference type="SUPFAM" id="SSF55785">
    <property type="entry name" value="PYP-like sensor domain (PAS domain)"/>
    <property type="match status" value="9"/>
</dbReference>
<proteinExistence type="predicted"/>
<dbReference type="SUPFAM" id="SSF47384">
    <property type="entry name" value="Homodimeric domain of signal transducing histidine kinase"/>
    <property type="match status" value="1"/>
</dbReference>
<dbReference type="InterPro" id="IPR052162">
    <property type="entry name" value="Sensor_kinase/Photoreceptor"/>
</dbReference>
<dbReference type="Pfam" id="PF08448">
    <property type="entry name" value="PAS_4"/>
    <property type="match status" value="4"/>
</dbReference>
<dbReference type="Gene3D" id="2.10.70.100">
    <property type="match status" value="2"/>
</dbReference>
<dbReference type="FunFam" id="3.30.565.10:FF:000006">
    <property type="entry name" value="Sensor histidine kinase WalK"/>
    <property type="match status" value="1"/>
</dbReference>
<keyword evidence="10" id="KW-0547">Nucleotide-binding</keyword>
<dbReference type="EC" id="2.7.13.3" evidence="3"/>
<dbReference type="SUPFAM" id="SSF55874">
    <property type="entry name" value="ATPase domain of HSP90 chaperone/DNA topoisomerase II/histidine kinase"/>
    <property type="match status" value="1"/>
</dbReference>
<keyword evidence="7 19" id="KW-0808">Transferase</keyword>
<dbReference type="SMART" id="SM00091">
    <property type="entry name" value="PAS"/>
    <property type="match status" value="9"/>
</dbReference>
<feature type="domain" description="Histidine kinase" evidence="16">
    <location>
        <begin position="1417"/>
        <end position="1650"/>
    </location>
</feature>
<dbReference type="eggNOG" id="COG2202">
    <property type="taxonomic scope" value="Bacteria"/>
</dbReference>
<dbReference type="InterPro" id="IPR036097">
    <property type="entry name" value="HisK_dim/P_sf"/>
</dbReference>
<feature type="coiled-coil region" evidence="15">
    <location>
        <begin position="1387"/>
        <end position="1414"/>
    </location>
</feature>
<feature type="domain" description="PAS" evidence="17">
    <location>
        <begin position="192"/>
        <end position="246"/>
    </location>
</feature>
<evidence type="ECO:0000256" key="13">
    <source>
        <dbReference type="ARBA" id="ARBA00023012"/>
    </source>
</evidence>
<evidence type="ECO:0000256" key="2">
    <source>
        <dbReference type="ARBA" id="ARBA00004429"/>
    </source>
</evidence>
<feature type="domain" description="PAS" evidence="17">
    <location>
        <begin position="1268"/>
        <end position="1339"/>
    </location>
</feature>
<dbReference type="InterPro" id="IPR004358">
    <property type="entry name" value="Sig_transdc_His_kin-like_C"/>
</dbReference>
<dbReference type="InterPro" id="IPR029016">
    <property type="entry name" value="GAF-like_dom_sf"/>
</dbReference>
<evidence type="ECO:0000313" key="19">
    <source>
        <dbReference type="EMBL" id="ACL45352.1"/>
    </source>
</evidence>
<dbReference type="FunFam" id="2.10.70.100:FF:000001">
    <property type="entry name" value="Sensory transduction histidine kinase"/>
    <property type="match status" value="1"/>
</dbReference>
<dbReference type="Pfam" id="PF00512">
    <property type="entry name" value="HisKA"/>
    <property type="match status" value="1"/>
</dbReference>